<feature type="compositionally biased region" description="Polar residues" evidence="1">
    <location>
        <begin position="472"/>
        <end position="483"/>
    </location>
</feature>
<comment type="caution">
    <text evidence="3">The sequence shown here is derived from an EMBL/GenBank/DDBJ whole genome shotgun (WGS) entry which is preliminary data.</text>
</comment>
<protein>
    <recommendedName>
        <fullName evidence="2">BTB domain-containing protein</fullName>
    </recommendedName>
</protein>
<dbReference type="Gene3D" id="3.30.710.10">
    <property type="entry name" value="Potassium Channel Kv1.1, Chain A"/>
    <property type="match status" value="1"/>
</dbReference>
<feature type="domain" description="BTB" evidence="2">
    <location>
        <begin position="68"/>
        <end position="130"/>
    </location>
</feature>
<organism evidence="3 4">
    <name type="scientific">Entomortierella parvispora</name>
    <dbReference type="NCBI Taxonomy" id="205924"/>
    <lineage>
        <taxon>Eukaryota</taxon>
        <taxon>Fungi</taxon>
        <taxon>Fungi incertae sedis</taxon>
        <taxon>Mucoromycota</taxon>
        <taxon>Mortierellomycotina</taxon>
        <taxon>Mortierellomycetes</taxon>
        <taxon>Mortierellales</taxon>
        <taxon>Mortierellaceae</taxon>
        <taxon>Entomortierella</taxon>
    </lineage>
</organism>
<evidence type="ECO:0000259" key="2">
    <source>
        <dbReference type="PROSITE" id="PS50097"/>
    </source>
</evidence>
<evidence type="ECO:0000313" key="3">
    <source>
        <dbReference type="EMBL" id="GJJ67666.1"/>
    </source>
</evidence>
<accession>A0A9P3GYM3</accession>
<reference evidence="3" key="1">
    <citation type="submission" date="2021-11" db="EMBL/GenBank/DDBJ databases">
        <authorList>
            <person name="Herlambang A."/>
            <person name="Guo Y."/>
            <person name="Takashima Y."/>
            <person name="Nishizawa T."/>
        </authorList>
    </citation>
    <scope>NUCLEOTIDE SEQUENCE</scope>
    <source>
        <strain evidence="3">E1425</strain>
    </source>
</reference>
<dbReference type="AlphaFoldDB" id="A0A9P3GYM3"/>
<dbReference type="SMART" id="SM00225">
    <property type="entry name" value="BTB"/>
    <property type="match status" value="1"/>
</dbReference>
<proteinExistence type="predicted"/>
<reference evidence="3" key="2">
    <citation type="journal article" date="2022" name="Microbiol. Resour. Announc.">
        <title>Whole-Genome Sequence of Entomortierella parvispora E1425, a Mucoromycotan Fungus Associated with Burkholderiaceae-Related Endosymbiotic Bacteria.</title>
        <authorList>
            <person name="Herlambang A."/>
            <person name="Guo Y."/>
            <person name="Takashima Y."/>
            <person name="Narisawa K."/>
            <person name="Ohta H."/>
            <person name="Nishizawa T."/>
        </authorList>
    </citation>
    <scope>NUCLEOTIDE SEQUENCE</scope>
    <source>
        <strain evidence="3">E1425</strain>
    </source>
</reference>
<dbReference type="PANTHER" id="PTHR47369:SF1">
    <property type="entry name" value="BTB_POZ DOMAIN-CONTAINING PROTEIN"/>
    <property type="match status" value="1"/>
</dbReference>
<dbReference type="Proteomes" id="UP000827284">
    <property type="component" value="Unassembled WGS sequence"/>
</dbReference>
<evidence type="ECO:0000256" key="1">
    <source>
        <dbReference type="SAM" id="MobiDB-lite"/>
    </source>
</evidence>
<dbReference type="EMBL" id="BQFW01000001">
    <property type="protein sequence ID" value="GJJ67666.1"/>
    <property type="molecule type" value="Genomic_DNA"/>
</dbReference>
<dbReference type="PANTHER" id="PTHR47369">
    <property type="entry name" value="BTB/POZ DOMAIN-CONTAINING PROTEIN"/>
    <property type="match status" value="1"/>
</dbReference>
<dbReference type="PROSITE" id="PS50097">
    <property type="entry name" value="BTB"/>
    <property type="match status" value="1"/>
</dbReference>
<dbReference type="InterPro" id="IPR000210">
    <property type="entry name" value="BTB/POZ_dom"/>
</dbReference>
<feature type="region of interest" description="Disordered" evidence="1">
    <location>
        <begin position="428"/>
        <end position="493"/>
    </location>
</feature>
<dbReference type="InterPro" id="IPR011333">
    <property type="entry name" value="SKP1/BTB/POZ_sf"/>
</dbReference>
<sequence>MSSLLNCGNAGGDDRLNSTDWASLHTRPDKAGTDSTEGILAIPVPILGHLASLSAHIAIQGLFHGVGSDITVRAFNREYRLHRLILMQAKFFEYLMQGPWQEQRTSAVLMQFDDDHITQEGFEVAVGRLYGIWTVEDEGPYLNHPVRHLKDDNSMNFQLSLGPQNIKSARLTKKNVLAVLAAAAYLGIEALCDQCSKFAIRTLSTDRIIEYVQFGDMNCYNPWSTRIADACHSFLCRNGFEDPKMKCLQVFERLPEEWLTRVVGSDAFWVPSEWDRYTFCRGVVHRRRRIWRLQLQEQKQHQDGTSEVADSLPPFSSTPTFDQEDGRNIGVSPRSSFSWDINASKEYAPSETVYRRLFSRCIVYVHMSFEQLQAIMKDSDPLTGHPFTPSEIIHEALWQQTELRTLIETSGTTDSLLSNIVSNWPQIPDSRQRRYDPIPVQDGTYDGDQLLAPGDPRSTEPYESPSTEREVQQPTSSAENSMRTDAETPLSAQPRSRFAPFRFSVSFHDIRLLEANVRISSREFFYAGSLWNVYIQKIDNGQSGPQLGVHLHRHSKSSIPSPKTRMTAIFPTSVQPDYDGNRSPESEDLPSLDGILSMPTTLEQSFSNYVDKREKTSTWFKIFATPGEPDHLIRQFQSSPGEFSVLQSWD</sequence>
<name>A0A9P3GYM3_9FUNG</name>
<keyword evidence="4" id="KW-1185">Reference proteome</keyword>
<dbReference type="OrthoDB" id="6359943at2759"/>
<gene>
    <name evidence="3" type="ORF">EMPS_00012</name>
</gene>
<dbReference type="SUPFAM" id="SSF54695">
    <property type="entry name" value="POZ domain"/>
    <property type="match status" value="1"/>
</dbReference>
<feature type="region of interest" description="Disordered" evidence="1">
    <location>
        <begin position="301"/>
        <end position="328"/>
    </location>
</feature>
<evidence type="ECO:0000313" key="4">
    <source>
        <dbReference type="Proteomes" id="UP000827284"/>
    </source>
</evidence>